<name>A0A1G1WZT8_9BACT</name>
<dbReference type="InterPro" id="IPR050486">
    <property type="entry name" value="Mannose-1P_guanyltransferase"/>
</dbReference>
<gene>
    <name evidence="2" type="ORF">A3A61_01425</name>
</gene>
<comment type="caution">
    <text evidence="2">The sequence shown here is derived from an EMBL/GenBank/DDBJ whole genome shotgun (WGS) entry which is preliminary data.</text>
</comment>
<dbReference type="InterPro" id="IPR029044">
    <property type="entry name" value="Nucleotide-diphossugar_trans"/>
</dbReference>
<dbReference type="Proteomes" id="UP000177718">
    <property type="component" value="Unassembled WGS sequence"/>
</dbReference>
<evidence type="ECO:0000313" key="3">
    <source>
        <dbReference type="Proteomes" id="UP000177718"/>
    </source>
</evidence>
<dbReference type="SUPFAM" id="SSF53448">
    <property type="entry name" value="Nucleotide-diphospho-sugar transferases"/>
    <property type="match status" value="1"/>
</dbReference>
<proteinExistence type="predicted"/>
<evidence type="ECO:0000313" key="2">
    <source>
        <dbReference type="EMBL" id="OGY32840.1"/>
    </source>
</evidence>
<protein>
    <recommendedName>
        <fullName evidence="1">Nucleotidyl transferase domain-containing protein</fullName>
    </recommendedName>
</protein>
<dbReference type="Pfam" id="PF00483">
    <property type="entry name" value="NTP_transferase"/>
    <property type="match status" value="1"/>
</dbReference>
<reference evidence="2 3" key="1">
    <citation type="journal article" date="2016" name="Nat. Commun.">
        <title>Thousands of microbial genomes shed light on interconnected biogeochemical processes in an aquifer system.</title>
        <authorList>
            <person name="Anantharaman K."/>
            <person name="Brown C.T."/>
            <person name="Hug L.A."/>
            <person name="Sharon I."/>
            <person name="Castelle C.J."/>
            <person name="Probst A.J."/>
            <person name="Thomas B.C."/>
            <person name="Singh A."/>
            <person name="Wilkins M.J."/>
            <person name="Karaoz U."/>
            <person name="Brodie E.L."/>
            <person name="Williams K.H."/>
            <person name="Hubbard S.S."/>
            <person name="Banfield J.F."/>
        </authorList>
    </citation>
    <scope>NUCLEOTIDE SEQUENCE [LARGE SCALE GENOMIC DNA]</scope>
</reference>
<organism evidence="2 3">
    <name type="scientific">Candidatus Woykebacteria bacterium RIFCSPLOWO2_01_FULL_43_14</name>
    <dbReference type="NCBI Taxonomy" id="1802605"/>
    <lineage>
        <taxon>Bacteria</taxon>
        <taxon>Candidatus Woykeibacteriota</taxon>
    </lineage>
</organism>
<dbReference type="InterPro" id="IPR005835">
    <property type="entry name" value="NTP_transferase_dom"/>
</dbReference>
<dbReference type="STRING" id="1802605.A3A61_01425"/>
<evidence type="ECO:0000259" key="1">
    <source>
        <dbReference type="Pfam" id="PF00483"/>
    </source>
</evidence>
<accession>A0A1G1WZT8</accession>
<dbReference type="AlphaFoldDB" id="A0A1G1WZT8"/>
<sequence>MKAFILAGGLGTRLRPLTNDLPKPMVEVDGKPFIFYQLKLLSSLGIRKIVISTGYLGEKISQYFGDGSDLGIRIYYSHEKEPMGTGGALYLARHLLGENFIVLNGDDLPIIDWNELIKSTKNNNNFLAIFHAPGNGNLVVNQSGLITKYLSKDRTKNSDWAHAGLSYLNSGIFDLFDTSTRNLEEEIFTKLAMSSQLRYFKADDITLSIGTFETLENTRQKLPGYIAKYLK</sequence>
<dbReference type="Gene3D" id="3.90.550.10">
    <property type="entry name" value="Spore Coat Polysaccharide Biosynthesis Protein SpsA, Chain A"/>
    <property type="match status" value="1"/>
</dbReference>
<dbReference type="EMBL" id="MHDB01000003">
    <property type="protein sequence ID" value="OGY32840.1"/>
    <property type="molecule type" value="Genomic_DNA"/>
</dbReference>
<feature type="domain" description="Nucleotidyl transferase" evidence="1">
    <location>
        <begin position="2"/>
        <end position="215"/>
    </location>
</feature>
<dbReference type="PANTHER" id="PTHR22572">
    <property type="entry name" value="SUGAR-1-PHOSPHATE GUANYL TRANSFERASE"/>
    <property type="match status" value="1"/>
</dbReference>